<dbReference type="AlphaFoldDB" id="A0A219B4B7"/>
<proteinExistence type="predicted"/>
<evidence type="ECO:0000313" key="4">
    <source>
        <dbReference type="Proteomes" id="UP000198462"/>
    </source>
</evidence>
<feature type="signal peptide" evidence="2">
    <location>
        <begin position="1"/>
        <end position="28"/>
    </location>
</feature>
<keyword evidence="2" id="KW-0732">Signal</keyword>
<organism evidence="3 4">
    <name type="scientific">Pacificimonas flava</name>
    <dbReference type="NCBI Taxonomy" id="1234595"/>
    <lineage>
        <taxon>Bacteria</taxon>
        <taxon>Pseudomonadati</taxon>
        <taxon>Pseudomonadota</taxon>
        <taxon>Alphaproteobacteria</taxon>
        <taxon>Sphingomonadales</taxon>
        <taxon>Sphingosinicellaceae</taxon>
        <taxon>Pacificimonas</taxon>
    </lineage>
</organism>
<feature type="chain" id="PRO_5012194531" description="Lipoprotein" evidence="2">
    <location>
        <begin position="29"/>
        <end position="228"/>
    </location>
</feature>
<feature type="compositionally biased region" description="Gly residues" evidence="1">
    <location>
        <begin position="92"/>
        <end position="102"/>
    </location>
</feature>
<name>A0A219B4B7_9SPHN</name>
<protein>
    <recommendedName>
        <fullName evidence="5">Lipoprotein</fullName>
    </recommendedName>
</protein>
<dbReference type="EMBL" id="NFZT01000001">
    <property type="protein sequence ID" value="OWV32628.1"/>
    <property type="molecule type" value="Genomic_DNA"/>
</dbReference>
<dbReference type="OrthoDB" id="7449183at2"/>
<comment type="caution">
    <text evidence="3">The sequence shown here is derived from an EMBL/GenBank/DDBJ whole genome shotgun (WGS) entry which is preliminary data.</text>
</comment>
<reference evidence="4" key="1">
    <citation type="submission" date="2017-05" db="EMBL/GenBank/DDBJ databases">
        <authorList>
            <person name="Lin X."/>
        </authorList>
    </citation>
    <scope>NUCLEOTIDE SEQUENCE [LARGE SCALE GENOMIC DNA]</scope>
    <source>
        <strain evidence="4">JLT2012</strain>
    </source>
</reference>
<evidence type="ECO:0000256" key="1">
    <source>
        <dbReference type="SAM" id="MobiDB-lite"/>
    </source>
</evidence>
<keyword evidence="4" id="KW-1185">Reference proteome</keyword>
<accession>A0A219B4B7</accession>
<dbReference type="Proteomes" id="UP000198462">
    <property type="component" value="Unassembled WGS sequence"/>
</dbReference>
<evidence type="ECO:0000256" key="2">
    <source>
        <dbReference type="SAM" id="SignalP"/>
    </source>
</evidence>
<sequence>MILTLPYRNVPAPRLGLFLLPTLIVGLAACGNAPGEERGDAAAGDPAVSPPPVTAPPVSDLEAEDGRAGPPNPAEGFVDPVDPPLERDLPGPSGGETNGGDGSSIVLQPLGAADIERIAPAGELACSFATEKGEAPLLLARADVTPDGAVSAAYKMGGTPYPAMQGRAGGFSDLSDGISLAARGLALRIEPTGADRAEHEGSVRPATLTVLRGDGGERTYTGFFTCGP</sequence>
<evidence type="ECO:0008006" key="5">
    <source>
        <dbReference type="Google" id="ProtNLM"/>
    </source>
</evidence>
<gene>
    <name evidence="3" type="ORF">B5C34_03630</name>
</gene>
<dbReference type="RefSeq" id="WP_088711421.1">
    <property type="nucleotide sequence ID" value="NZ_NFZT01000001.1"/>
</dbReference>
<evidence type="ECO:0000313" key="3">
    <source>
        <dbReference type="EMBL" id="OWV32628.1"/>
    </source>
</evidence>
<feature type="region of interest" description="Disordered" evidence="1">
    <location>
        <begin position="35"/>
        <end position="106"/>
    </location>
</feature>